<dbReference type="Gene3D" id="3.40.720.10">
    <property type="entry name" value="Alkaline Phosphatase, subunit A"/>
    <property type="match status" value="1"/>
</dbReference>
<evidence type="ECO:0000313" key="1">
    <source>
        <dbReference type="EMBL" id="CAH2086659.1"/>
    </source>
</evidence>
<dbReference type="PANTHER" id="PTHR10974:SF9">
    <property type="entry name" value="DUF229 DOMAIN CONTAINING PROTEIN-RELATED"/>
    <property type="match status" value="1"/>
</dbReference>
<dbReference type="PANTHER" id="PTHR10974">
    <property type="entry name" value="FI08016P-RELATED"/>
    <property type="match status" value="1"/>
</dbReference>
<protein>
    <submittedName>
        <fullName evidence="1">Uncharacterized protein</fullName>
    </submittedName>
</protein>
<dbReference type="GO" id="GO:0005615">
    <property type="term" value="C:extracellular space"/>
    <property type="evidence" value="ECO:0007669"/>
    <property type="project" value="TreeGrafter"/>
</dbReference>
<dbReference type="EMBL" id="CAKOGL010000005">
    <property type="protein sequence ID" value="CAH2086659.1"/>
    <property type="molecule type" value="Genomic_DNA"/>
</dbReference>
<dbReference type="SUPFAM" id="SSF53649">
    <property type="entry name" value="Alkaline phosphatase-like"/>
    <property type="match status" value="1"/>
</dbReference>
<dbReference type="CDD" id="cd16021">
    <property type="entry name" value="ALP_like"/>
    <property type="match status" value="1"/>
</dbReference>
<dbReference type="InterPro" id="IPR004245">
    <property type="entry name" value="DUF229"/>
</dbReference>
<comment type="caution">
    <text evidence="1">The sequence shown here is derived from an EMBL/GenBank/DDBJ whole genome shotgun (WGS) entry which is preliminary data.</text>
</comment>
<sequence length="626" mass="73102">MYSAKIVKTILMAFLLVLTVYKIYPNVYYGNNDLIKYNQERLIQVYNGSEDYLIKTPGCNIPNYVKTMKFKEANLAHKTCGVRAVFIKKILNSQIVFIIDNTKMMKYTRKKYSCCYQFVSPSISLGKKDYTSLRYSKCEDFINSTKTELIDEIITITCTLTAARKSVIYKDAYAILKTHKRKDLKNENSWNVLILGMDTMSRARTYNSMPKTTDYMLKHNWLDYRGYQKVGYNTFPNVMSLLTGENTSKVYKACVPTMDNCNHMIIWSEFQKAGYVTATGEDYLSLPDTFGKLKYKSSPTDHYLRPLFLTGEDSRGNLVCTKKMSSTNHILDYATSFADTYKDDKFFGMFWFNSYSHNLVNVPQLIDHDIVKFFNNLHDSGVLNRTFIFFLSDHGMRYGDSRKLYESYYEERLPMLFLWVPYDFRRMYINEYKNLIINQNRLITPYDLHLTLWDIIVKSKILVNKINAEDCPYCESIFKEISPYRNCTDAYVDEKWCTCHGMTSVDHKDIDAHQTVELVVNYLQDKMKNIKTTPCMKCIVLNLKKVLRIHTYRDESLKSTYYILAIVMTPGDVAYEATIVKRNGQLNIINPTYTISPYNIRGSCVVEPNHRSYCVCEKIAKCKIKH</sequence>
<dbReference type="InterPro" id="IPR017850">
    <property type="entry name" value="Alkaline_phosphatase_core_sf"/>
</dbReference>
<organism evidence="1 2">
    <name type="scientific">Euphydryas editha</name>
    <name type="common">Edith's checkerspot</name>
    <dbReference type="NCBI Taxonomy" id="104508"/>
    <lineage>
        <taxon>Eukaryota</taxon>
        <taxon>Metazoa</taxon>
        <taxon>Ecdysozoa</taxon>
        <taxon>Arthropoda</taxon>
        <taxon>Hexapoda</taxon>
        <taxon>Insecta</taxon>
        <taxon>Pterygota</taxon>
        <taxon>Neoptera</taxon>
        <taxon>Endopterygota</taxon>
        <taxon>Lepidoptera</taxon>
        <taxon>Glossata</taxon>
        <taxon>Ditrysia</taxon>
        <taxon>Papilionoidea</taxon>
        <taxon>Nymphalidae</taxon>
        <taxon>Nymphalinae</taxon>
        <taxon>Euphydryas</taxon>
    </lineage>
</organism>
<gene>
    <name evidence="1" type="ORF">EEDITHA_LOCUS3008</name>
</gene>
<reference evidence="1" key="1">
    <citation type="submission" date="2022-03" db="EMBL/GenBank/DDBJ databases">
        <authorList>
            <person name="Tunstrom K."/>
        </authorList>
    </citation>
    <scope>NUCLEOTIDE SEQUENCE</scope>
</reference>
<evidence type="ECO:0000313" key="2">
    <source>
        <dbReference type="Proteomes" id="UP001153954"/>
    </source>
</evidence>
<dbReference type="Pfam" id="PF02995">
    <property type="entry name" value="DUF229"/>
    <property type="match status" value="1"/>
</dbReference>
<dbReference type="FunFam" id="3.40.720.10:FF:000017">
    <property type="entry name" value="Predicted protein"/>
    <property type="match status" value="1"/>
</dbReference>
<dbReference type="AlphaFoldDB" id="A0AAU9TGE3"/>
<dbReference type="Proteomes" id="UP001153954">
    <property type="component" value="Unassembled WGS sequence"/>
</dbReference>
<name>A0AAU9TGE3_EUPED</name>
<accession>A0AAU9TGE3</accession>
<keyword evidence="2" id="KW-1185">Reference proteome</keyword>
<proteinExistence type="predicted"/>